<dbReference type="InterPro" id="IPR037401">
    <property type="entry name" value="SnoaL-like"/>
</dbReference>
<reference evidence="1 2" key="1">
    <citation type="submission" date="2020-04" db="EMBL/GenBank/DDBJ databases">
        <authorList>
            <person name="Pajer P."/>
            <person name="Broz P."/>
        </authorList>
    </citation>
    <scope>NUCLEOTIDE SEQUENCE [LARGE SCALE GENOMIC DNA]</scope>
    <source>
        <strain evidence="2">NRL-ATB46093</strain>
    </source>
</reference>
<dbReference type="RefSeq" id="WP_139150501.1">
    <property type="nucleotide sequence ID" value="NZ_FNDC01000002.1"/>
</dbReference>
<dbReference type="OrthoDB" id="2427386at2"/>
<dbReference type="SUPFAM" id="SSF54427">
    <property type="entry name" value="NTF2-like"/>
    <property type="match status" value="1"/>
</dbReference>
<gene>
    <name evidence="1" type="ORF">HF394_08280</name>
</gene>
<dbReference type="InterPro" id="IPR032710">
    <property type="entry name" value="NTF2-like_dom_sf"/>
</dbReference>
<dbReference type="Proteomes" id="UP000509222">
    <property type="component" value="Chromosome"/>
</dbReference>
<keyword evidence="2" id="KW-1185">Reference proteome</keyword>
<dbReference type="eggNOG" id="ENOG503377X">
    <property type="taxonomic scope" value="Bacteria"/>
</dbReference>
<protein>
    <submittedName>
        <fullName evidence="1">Nuclear transport factor 2 family protein</fullName>
    </submittedName>
</protein>
<dbReference type="Gene3D" id="3.10.450.50">
    <property type="match status" value="1"/>
</dbReference>
<evidence type="ECO:0000313" key="1">
    <source>
        <dbReference type="EMBL" id="QKX52644.1"/>
    </source>
</evidence>
<evidence type="ECO:0000313" key="2">
    <source>
        <dbReference type="Proteomes" id="UP000509222"/>
    </source>
</evidence>
<accession>A0A1G7YBZ9</accession>
<name>A0A1G7YBZ9_9BACL</name>
<dbReference type="EMBL" id="CP051177">
    <property type="protein sequence ID" value="QKX52644.1"/>
    <property type="molecule type" value="Genomic_DNA"/>
</dbReference>
<sequence length="121" mass="13552">MTETINIADGWVEKVNAKDIEGMLELSDHNIELMGPRGSAVGHDTLKQWAEESGIRLTTVTRYAKGDKVVFEQEGTWEDQNGQVTVFTFMEIKNGKVVRISRFDTLDDAFGDSGLKDEDKV</sequence>
<dbReference type="AlphaFoldDB" id="A0A1G7YBZ9"/>
<organism evidence="1 2">
    <name type="scientific">Planococcus glaciei</name>
    <dbReference type="NCBI Taxonomy" id="459472"/>
    <lineage>
        <taxon>Bacteria</taxon>
        <taxon>Bacillati</taxon>
        <taxon>Bacillota</taxon>
        <taxon>Bacilli</taxon>
        <taxon>Bacillales</taxon>
        <taxon>Caryophanaceae</taxon>
        <taxon>Planococcus</taxon>
    </lineage>
</organism>
<dbReference type="STRING" id="459472.SAMN04487975_10237"/>
<reference evidence="2" key="2">
    <citation type="submission" date="2020-06" db="EMBL/GenBank/DDBJ databases">
        <title>Isolation of Planomicrobium glaciei.</title>
        <authorList>
            <person name="Malisova L."/>
            <person name="Safrankova R."/>
            <person name="Jakubu V."/>
            <person name="Spanelova P."/>
        </authorList>
    </citation>
    <scope>NUCLEOTIDE SEQUENCE [LARGE SCALE GENOMIC DNA]</scope>
    <source>
        <strain evidence="2">NRL-ATB46093</strain>
    </source>
</reference>
<proteinExistence type="predicted"/>
<dbReference type="Pfam" id="PF12680">
    <property type="entry name" value="SnoaL_2"/>
    <property type="match status" value="1"/>
</dbReference>